<dbReference type="Proteomes" id="UP000729357">
    <property type="component" value="Unassembled WGS sequence"/>
</dbReference>
<comment type="caution">
    <text evidence="1">The sequence shown here is derived from an EMBL/GenBank/DDBJ whole genome shotgun (WGS) entry which is preliminary data.</text>
</comment>
<evidence type="ECO:0000313" key="2">
    <source>
        <dbReference type="Proteomes" id="UP000729357"/>
    </source>
</evidence>
<proteinExistence type="predicted"/>
<organism evidence="1 2">
    <name type="scientific">Aureobasidium melanogenum</name>
    <name type="common">Aureobasidium pullulans var. melanogenum</name>
    <dbReference type="NCBI Taxonomy" id="46634"/>
    <lineage>
        <taxon>Eukaryota</taxon>
        <taxon>Fungi</taxon>
        <taxon>Dikarya</taxon>
        <taxon>Ascomycota</taxon>
        <taxon>Pezizomycotina</taxon>
        <taxon>Dothideomycetes</taxon>
        <taxon>Dothideomycetidae</taxon>
        <taxon>Dothideales</taxon>
        <taxon>Saccotheciaceae</taxon>
        <taxon>Aureobasidium</taxon>
    </lineage>
</organism>
<evidence type="ECO:0000313" key="1">
    <source>
        <dbReference type="EMBL" id="KAG9988840.1"/>
    </source>
</evidence>
<feature type="non-terminal residue" evidence="1">
    <location>
        <position position="203"/>
    </location>
</feature>
<dbReference type="AlphaFoldDB" id="A0A9P8JZP8"/>
<accession>A0A9P8JZP8</accession>
<sequence length="203" mass="23306">MTSETNQIQLEPTISKSPSSLLSRIVSHVAALERGDPDARTSPLQTFPILESEYAQLDNHLEEADFYGFYHDKVRNDYDPSLEQSVFRKPTNRRIVFTQRFFELVLARVTAQTRILEHKYSTIAQRLLKLRSMSTSDIDLLSDDGKVGHKSPDVSVDYTDRVYPQAVFEVAYNPDRRALKRLAWDYIVGSSHCIRWVVGLTPD</sequence>
<reference evidence="1" key="1">
    <citation type="journal article" date="2021" name="J Fungi (Basel)">
        <title>Virulence traits and population genomics of the black yeast Aureobasidium melanogenum.</title>
        <authorList>
            <person name="Cernosa A."/>
            <person name="Sun X."/>
            <person name="Gostincar C."/>
            <person name="Fang C."/>
            <person name="Gunde-Cimerman N."/>
            <person name="Song Z."/>
        </authorList>
    </citation>
    <scope>NUCLEOTIDE SEQUENCE</scope>
    <source>
        <strain evidence="1">EXF-9298</strain>
    </source>
</reference>
<keyword evidence="2" id="KW-1185">Reference proteome</keyword>
<gene>
    <name evidence="1" type="ORF">KCU98_g2309</name>
</gene>
<protein>
    <submittedName>
        <fullName evidence="1">Uncharacterized protein</fullName>
    </submittedName>
</protein>
<reference evidence="1" key="2">
    <citation type="submission" date="2021-08" db="EMBL/GenBank/DDBJ databases">
        <authorList>
            <person name="Gostincar C."/>
            <person name="Sun X."/>
            <person name="Song Z."/>
            <person name="Gunde-Cimerman N."/>
        </authorList>
    </citation>
    <scope>NUCLEOTIDE SEQUENCE</scope>
    <source>
        <strain evidence="1">EXF-9298</strain>
    </source>
</reference>
<dbReference type="EMBL" id="JAHFXS010000122">
    <property type="protein sequence ID" value="KAG9988840.1"/>
    <property type="molecule type" value="Genomic_DNA"/>
</dbReference>
<name>A0A9P8JZP8_AURME</name>